<feature type="region of interest" description="Disordered" evidence="1">
    <location>
        <begin position="59"/>
        <end position="89"/>
    </location>
</feature>
<evidence type="ECO:0000313" key="2">
    <source>
        <dbReference type="EMBL" id="GIQ61460.1"/>
    </source>
</evidence>
<evidence type="ECO:0008006" key="4">
    <source>
        <dbReference type="Google" id="ProtNLM"/>
    </source>
</evidence>
<proteinExistence type="predicted"/>
<feature type="compositionally biased region" description="Low complexity" evidence="1">
    <location>
        <begin position="59"/>
        <end position="83"/>
    </location>
</feature>
<keyword evidence="3" id="KW-1185">Reference proteome</keyword>
<dbReference type="EMBL" id="BOVJ01000001">
    <property type="protein sequence ID" value="GIQ61460.1"/>
    <property type="molecule type" value="Genomic_DNA"/>
</dbReference>
<evidence type="ECO:0000256" key="1">
    <source>
        <dbReference type="SAM" id="MobiDB-lite"/>
    </source>
</evidence>
<dbReference type="RefSeq" id="WP_062492460.1">
    <property type="nucleotide sequence ID" value="NZ_BOVJ01000001.1"/>
</dbReference>
<gene>
    <name evidence="2" type="ORF">PACILC2_00280</name>
</gene>
<protein>
    <recommendedName>
        <fullName evidence="4">Small, acid-soluble spore protein gamma-type</fullName>
    </recommendedName>
</protein>
<dbReference type="Proteomes" id="UP000680304">
    <property type="component" value="Unassembled WGS sequence"/>
</dbReference>
<evidence type="ECO:0000313" key="3">
    <source>
        <dbReference type="Proteomes" id="UP000680304"/>
    </source>
</evidence>
<comment type="caution">
    <text evidence="2">The sequence shown here is derived from an EMBL/GenBank/DDBJ whole genome shotgun (WGS) entry which is preliminary data.</text>
</comment>
<reference evidence="2 3" key="1">
    <citation type="submission" date="2021-04" db="EMBL/GenBank/DDBJ databases">
        <title>Draft genome sequence of Paenibacillus cisolokensis, LC2-13A.</title>
        <authorList>
            <person name="Uke A."/>
            <person name="Chhe C."/>
            <person name="Baramee S."/>
            <person name="Kosugi A."/>
        </authorList>
    </citation>
    <scope>NUCLEOTIDE SEQUENCE [LARGE SCALE GENOMIC DNA]</scope>
    <source>
        <strain evidence="2 3">LC2-13A</strain>
    </source>
</reference>
<organism evidence="2 3">
    <name type="scientific">Paenibacillus cisolokensis</name>
    <dbReference type="NCBI Taxonomy" id="1658519"/>
    <lineage>
        <taxon>Bacteria</taxon>
        <taxon>Bacillati</taxon>
        <taxon>Bacillota</taxon>
        <taxon>Bacilli</taxon>
        <taxon>Bacillales</taxon>
        <taxon>Paenibacillaceae</taxon>
        <taxon>Paenibacillus</taxon>
    </lineage>
</organism>
<sequence>MNYFSGNQGTFQNQQNQQKYQPVGFVQSQYKGGISKRSAGPVISHTGYQASAQQQFGQQQAQSFGMAQSGMQQQWQQSGMNQSISSRTGAGPVISRVGYQAGQNNQFNQAQSGFAAQNQQQHSQPVISHAGYTAGQGAQNPVIQATTANFGQQQSWSGASSQQQASASYHPVYQATNAQNSGPVYSHVGYQAGAQQRQF</sequence>
<accession>A0ABQ4MZW0</accession>
<name>A0ABQ4MZW0_9BACL</name>